<evidence type="ECO:0000313" key="1">
    <source>
        <dbReference type="EMBL" id="QWG00851.1"/>
    </source>
</evidence>
<gene>
    <name evidence="1" type="ORF">KMW28_14440</name>
</gene>
<dbReference type="Proteomes" id="UP000678679">
    <property type="component" value="Chromosome 1"/>
</dbReference>
<keyword evidence="2" id="KW-1185">Reference proteome</keyword>
<evidence type="ECO:0000313" key="2">
    <source>
        <dbReference type="Proteomes" id="UP000678679"/>
    </source>
</evidence>
<dbReference type="RefSeq" id="WP_169665179.1">
    <property type="nucleotide sequence ID" value="NZ_CP076132.1"/>
</dbReference>
<sequence length="207" mass="24396">MKTYQFILLILCGYFSFSCNPNIDQTPKIEEIVLEVEEEYAFKELKFFKSPEDTDSLFQKKVPKLSFNGLPNDVTMPIHPIRENKRSYFRCEAKEAFLWLKDQEVSVEIPYQVEGNQIHFLEGKKAVYNRLDHIVESEHNQIKDVIVASEGSSRFYVDTEFRKRQLSYQLILINNRTGEEKEVYGKWYEIAPTGVYKIKQEISSDEI</sequence>
<reference evidence="1 2" key="1">
    <citation type="submission" date="2021-05" db="EMBL/GenBank/DDBJ databases">
        <title>Comparative genomic studies on the polysaccharide-degrading batcterial strains of the Flammeovirga genus.</title>
        <authorList>
            <person name="Zewei F."/>
            <person name="Zheng Z."/>
            <person name="Yu L."/>
            <person name="Ruyue G."/>
            <person name="Yanhong M."/>
            <person name="Yuanyuan C."/>
            <person name="Jingyan G."/>
            <person name="Wenjun H."/>
        </authorList>
    </citation>
    <scope>NUCLEOTIDE SEQUENCE [LARGE SCALE GENOMIC DNA]</scope>
    <source>
        <strain evidence="1 2">NBRC:100898</strain>
    </source>
</reference>
<dbReference type="AlphaFoldDB" id="A0AAX1N388"/>
<dbReference type="EMBL" id="CP076132">
    <property type="protein sequence ID" value="QWG00851.1"/>
    <property type="molecule type" value="Genomic_DNA"/>
</dbReference>
<organism evidence="1 2">
    <name type="scientific">Flammeovirga yaeyamensis</name>
    <dbReference type="NCBI Taxonomy" id="367791"/>
    <lineage>
        <taxon>Bacteria</taxon>
        <taxon>Pseudomonadati</taxon>
        <taxon>Bacteroidota</taxon>
        <taxon>Cytophagia</taxon>
        <taxon>Cytophagales</taxon>
        <taxon>Flammeovirgaceae</taxon>
        <taxon>Flammeovirga</taxon>
    </lineage>
</organism>
<name>A0AAX1N388_9BACT</name>
<accession>A0AAX1N388</accession>
<dbReference type="PROSITE" id="PS51257">
    <property type="entry name" value="PROKAR_LIPOPROTEIN"/>
    <property type="match status" value="1"/>
</dbReference>
<dbReference type="KEGG" id="fya:KMW28_14440"/>
<protein>
    <recommendedName>
        <fullName evidence="3">Lipoprotein</fullName>
    </recommendedName>
</protein>
<proteinExistence type="predicted"/>
<evidence type="ECO:0008006" key="3">
    <source>
        <dbReference type="Google" id="ProtNLM"/>
    </source>
</evidence>